<evidence type="ECO:0000256" key="3">
    <source>
        <dbReference type="ARBA" id="ARBA00023163"/>
    </source>
</evidence>
<reference evidence="6 7" key="1">
    <citation type="submission" date="2017-12" db="EMBL/GenBank/DDBJ databases">
        <title>Draft Genome sequences of multiple microbial strains isolated from spacecraft associated surfaces.</title>
        <authorList>
            <person name="Seuylemezian A."/>
            <person name="Vaishampayan P."/>
            <person name="Venkateswaran K."/>
        </authorList>
    </citation>
    <scope>NUCLEOTIDE SEQUENCE [LARGE SCALE GENOMIC DNA]</scope>
    <source>
        <strain evidence="6 7">2P01AA</strain>
    </source>
</reference>
<name>A0A2N0W9R2_9GAMM</name>
<evidence type="ECO:0000259" key="5">
    <source>
        <dbReference type="PROSITE" id="PS50977"/>
    </source>
</evidence>
<proteinExistence type="predicted"/>
<evidence type="ECO:0000313" key="6">
    <source>
        <dbReference type="EMBL" id="PKF31229.1"/>
    </source>
</evidence>
<evidence type="ECO:0000256" key="1">
    <source>
        <dbReference type="ARBA" id="ARBA00023015"/>
    </source>
</evidence>
<dbReference type="Gene3D" id="1.10.10.60">
    <property type="entry name" value="Homeodomain-like"/>
    <property type="match status" value="1"/>
</dbReference>
<dbReference type="SUPFAM" id="SSF48498">
    <property type="entry name" value="Tetracyclin repressor-like, C-terminal domain"/>
    <property type="match status" value="1"/>
</dbReference>
<dbReference type="RefSeq" id="WP_101237657.1">
    <property type="nucleotide sequence ID" value="NZ_PISJ01000026.1"/>
</dbReference>
<organism evidence="6 7">
    <name type="scientific">Acinetobacter proteolyticus</name>
    <dbReference type="NCBI Taxonomy" id="1776741"/>
    <lineage>
        <taxon>Bacteria</taxon>
        <taxon>Pseudomonadati</taxon>
        <taxon>Pseudomonadota</taxon>
        <taxon>Gammaproteobacteria</taxon>
        <taxon>Moraxellales</taxon>
        <taxon>Moraxellaceae</taxon>
        <taxon>Acinetobacter</taxon>
    </lineage>
</organism>
<dbReference type="PANTHER" id="PTHR47506:SF1">
    <property type="entry name" value="HTH-TYPE TRANSCRIPTIONAL REGULATOR YJDC"/>
    <property type="match status" value="1"/>
</dbReference>
<dbReference type="PROSITE" id="PS50977">
    <property type="entry name" value="HTH_TETR_2"/>
    <property type="match status" value="1"/>
</dbReference>
<keyword evidence="2 4" id="KW-0238">DNA-binding</keyword>
<dbReference type="GO" id="GO:0003677">
    <property type="term" value="F:DNA binding"/>
    <property type="evidence" value="ECO:0007669"/>
    <property type="project" value="UniProtKB-UniRule"/>
</dbReference>
<accession>A0A2N0W9R2</accession>
<dbReference type="InterPro" id="IPR001647">
    <property type="entry name" value="HTH_TetR"/>
</dbReference>
<feature type="domain" description="HTH tetR-type" evidence="5">
    <location>
        <begin position="9"/>
        <end position="71"/>
    </location>
</feature>
<dbReference type="InterPro" id="IPR036271">
    <property type="entry name" value="Tet_transcr_reg_TetR-rel_C_sf"/>
</dbReference>
<dbReference type="InterPro" id="IPR009057">
    <property type="entry name" value="Homeodomain-like_sf"/>
</dbReference>
<evidence type="ECO:0000256" key="4">
    <source>
        <dbReference type="PROSITE-ProRule" id="PRU00335"/>
    </source>
</evidence>
<dbReference type="Pfam" id="PF00440">
    <property type="entry name" value="TetR_N"/>
    <property type="match status" value="1"/>
</dbReference>
<dbReference type="Gene3D" id="1.10.357.10">
    <property type="entry name" value="Tetracycline Repressor, domain 2"/>
    <property type="match status" value="1"/>
</dbReference>
<feature type="DNA-binding region" description="H-T-H motif" evidence="4">
    <location>
        <begin position="34"/>
        <end position="53"/>
    </location>
</feature>
<keyword evidence="3" id="KW-0804">Transcription</keyword>
<dbReference type="Pfam" id="PF16925">
    <property type="entry name" value="TetR_C_13"/>
    <property type="match status" value="1"/>
</dbReference>
<comment type="caution">
    <text evidence="6">The sequence shown here is derived from an EMBL/GenBank/DDBJ whole genome shotgun (WGS) entry which is preliminary data.</text>
</comment>
<evidence type="ECO:0000313" key="7">
    <source>
        <dbReference type="Proteomes" id="UP000233553"/>
    </source>
</evidence>
<dbReference type="PANTHER" id="PTHR47506">
    <property type="entry name" value="TRANSCRIPTIONAL REGULATORY PROTEIN"/>
    <property type="match status" value="1"/>
</dbReference>
<dbReference type="SUPFAM" id="SSF46689">
    <property type="entry name" value="Homeodomain-like"/>
    <property type="match status" value="1"/>
</dbReference>
<dbReference type="Proteomes" id="UP000233553">
    <property type="component" value="Unassembled WGS sequence"/>
</dbReference>
<protein>
    <submittedName>
        <fullName evidence="6">TetR family transcriptional regulator</fullName>
    </submittedName>
</protein>
<evidence type="ECO:0000256" key="2">
    <source>
        <dbReference type="ARBA" id="ARBA00023125"/>
    </source>
</evidence>
<dbReference type="EMBL" id="PISJ01000026">
    <property type="protein sequence ID" value="PKF31229.1"/>
    <property type="molecule type" value="Genomic_DNA"/>
</dbReference>
<keyword evidence="1" id="KW-0805">Transcription regulation</keyword>
<dbReference type="AlphaFoldDB" id="A0A2N0W9R2"/>
<gene>
    <name evidence="6" type="ORF">CW311_20345</name>
</gene>
<dbReference type="InterPro" id="IPR011075">
    <property type="entry name" value="TetR_C"/>
</dbReference>
<sequence length="211" mass="23670">MAQMGRPRTFEREQAIQQAMHLFWQYGYDSTSLSLLKANIGSGISAPSFYAAFSSKEELFREVIEHYIATYGQVTNSLWDESLAPREAIERTLRQSVKMQTESSHPKGCLLVLSTATCSPENIHIQQLLTQHRLTTHDRFTQCVQRAVDTGELTADTNITAYATSIYSFLLGISVLARDGVSGAVLDAAVTEIMRHWDSRIATSQIRQLHD</sequence>